<dbReference type="PANTHER" id="PTHR11019">
    <property type="entry name" value="HTH-TYPE TRANSCRIPTIONAL REGULATOR NIMR"/>
    <property type="match status" value="1"/>
</dbReference>
<dbReference type="GO" id="GO:0043565">
    <property type="term" value="F:sequence-specific DNA binding"/>
    <property type="evidence" value="ECO:0007669"/>
    <property type="project" value="InterPro"/>
</dbReference>
<dbReference type="STRING" id="343013.SAMN04489707_101750"/>
<sequence>MSEVRSLLEPSCSVRRYSGEHAAHAHGYAQILYALHGRMELEIAGRAAFVDTACGIVIPAGAAHGYLAAPASRLFVIDAPDQAGLARVRRFAVPPGWRAGAALAPDAAARVAQVLQAPGVIARRGVDVARLAQAVQAALHEDWPTARLAALCHLSPQRFHARLRELAGRTPQEWLRGLRLDRAEALLARGLPLETAALQCGYASASALAYALRRERGVGARALRKQRAE</sequence>
<gene>
    <name evidence="4" type="ORF">SAMN04489707_101750</name>
</gene>
<evidence type="ECO:0000313" key="4">
    <source>
        <dbReference type="EMBL" id="SFU73893.1"/>
    </source>
</evidence>
<accession>A0A1I7ILV1</accession>
<dbReference type="SUPFAM" id="SSF46689">
    <property type="entry name" value="Homeodomain-like"/>
    <property type="match status" value="1"/>
</dbReference>
<dbReference type="InterPro" id="IPR014710">
    <property type="entry name" value="RmlC-like_jellyroll"/>
</dbReference>
<dbReference type="SUPFAM" id="SSF51182">
    <property type="entry name" value="RmlC-like cupins"/>
    <property type="match status" value="1"/>
</dbReference>
<evidence type="ECO:0000256" key="1">
    <source>
        <dbReference type="ARBA" id="ARBA00023015"/>
    </source>
</evidence>
<dbReference type="OrthoDB" id="8811403at2"/>
<keyword evidence="1" id="KW-0805">Transcription regulation</keyword>
<dbReference type="SMART" id="SM00342">
    <property type="entry name" value="HTH_ARAC"/>
    <property type="match status" value="1"/>
</dbReference>
<protein>
    <submittedName>
        <fullName evidence="4">AraC-type DNA-binding protein</fullName>
    </submittedName>
</protein>
<dbReference type="GO" id="GO:0003700">
    <property type="term" value="F:DNA-binding transcription factor activity"/>
    <property type="evidence" value="ECO:0007669"/>
    <property type="project" value="InterPro"/>
</dbReference>
<dbReference type="PROSITE" id="PS01124">
    <property type="entry name" value="HTH_ARAC_FAMILY_2"/>
    <property type="match status" value="1"/>
</dbReference>
<dbReference type="Proteomes" id="UP000183656">
    <property type="component" value="Unassembled WGS sequence"/>
</dbReference>
<evidence type="ECO:0000259" key="3">
    <source>
        <dbReference type="PROSITE" id="PS01124"/>
    </source>
</evidence>
<organism evidence="4 5">
    <name type="scientific">Paenacidovorax caeni</name>
    <dbReference type="NCBI Taxonomy" id="343013"/>
    <lineage>
        <taxon>Bacteria</taxon>
        <taxon>Pseudomonadati</taxon>
        <taxon>Pseudomonadota</taxon>
        <taxon>Betaproteobacteria</taxon>
        <taxon>Burkholderiales</taxon>
        <taxon>Comamonadaceae</taxon>
        <taxon>Paenacidovorax</taxon>
    </lineage>
</organism>
<dbReference type="Pfam" id="PF12833">
    <property type="entry name" value="HTH_18"/>
    <property type="match status" value="1"/>
</dbReference>
<dbReference type="PANTHER" id="PTHR11019:SF159">
    <property type="entry name" value="TRANSCRIPTIONAL REGULATOR-RELATED"/>
    <property type="match status" value="1"/>
</dbReference>
<dbReference type="InterPro" id="IPR011051">
    <property type="entry name" value="RmlC_Cupin_sf"/>
</dbReference>
<keyword evidence="4" id="KW-0238">DNA-binding</keyword>
<evidence type="ECO:0000313" key="5">
    <source>
        <dbReference type="Proteomes" id="UP000183656"/>
    </source>
</evidence>
<proteinExistence type="predicted"/>
<dbReference type="RefSeq" id="WP_054256099.1">
    <property type="nucleotide sequence ID" value="NZ_CYIG01000013.1"/>
</dbReference>
<dbReference type="Gene3D" id="2.60.120.10">
    <property type="entry name" value="Jelly Rolls"/>
    <property type="match status" value="1"/>
</dbReference>
<dbReference type="AlphaFoldDB" id="A0A1I7ILV1"/>
<evidence type="ECO:0000256" key="2">
    <source>
        <dbReference type="ARBA" id="ARBA00023163"/>
    </source>
</evidence>
<keyword evidence="2" id="KW-0804">Transcription</keyword>
<dbReference type="Gene3D" id="1.10.10.60">
    <property type="entry name" value="Homeodomain-like"/>
    <property type="match status" value="1"/>
</dbReference>
<keyword evidence="5" id="KW-1185">Reference proteome</keyword>
<dbReference type="InterPro" id="IPR018060">
    <property type="entry name" value="HTH_AraC"/>
</dbReference>
<dbReference type="InterPro" id="IPR009057">
    <property type="entry name" value="Homeodomain-like_sf"/>
</dbReference>
<feature type="domain" description="HTH araC/xylS-type" evidence="3">
    <location>
        <begin position="129"/>
        <end position="226"/>
    </location>
</feature>
<name>A0A1I7ILV1_9BURK</name>
<reference evidence="4 5" key="1">
    <citation type="submission" date="2016-10" db="EMBL/GenBank/DDBJ databases">
        <authorList>
            <person name="de Groot N.N."/>
        </authorList>
    </citation>
    <scope>NUCLEOTIDE SEQUENCE [LARGE SCALE GENOMIC DNA]</scope>
    <source>
        <strain evidence="4 5">R-24608</strain>
    </source>
</reference>
<dbReference type="EMBL" id="FPBX01000017">
    <property type="protein sequence ID" value="SFU73893.1"/>
    <property type="molecule type" value="Genomic_DNA"/>
</dbReference>